<comment type="caution">
    <text evidence="1">The sequence shown here is derived from an EMBL/GenBank/DDBJ whole genome shotgun (WGS) entry which is preliminary data.</text>
</comment>
<evidence type="ECO:0008006" key="3">
    <source>
        <dbReference type="Google" id="ProtNLM"/>
    </source>
</evidence>
<dbReference type="Gene3D" id="2.40.160.50">
    <property type="entry name" value="membrane protein fhac: a member of the omp85/tpsb transporter family"/>
    <property type="match status" value="1"/>
</dbReference>
<evidence type="ECO:0000313" key="1">
    <source>
        <dbReference type="EMBL" id="TYB30699.1"/>
    </source>
</evidence>
<dbReference type="SUPFAM" id="SSF82171">
    <property type="entry name" value="DPP6 N-terminal domain-like"/>
    <property type="match status" value="1"/>
</dbReference>
<keyword evidence="2" id="KW-1185">Reference proteome</keyword>
<organism evidence="1 2">
    <name type="scientific">Candidatus Mcinerneyibacterium aminivorans</name>
    <dbReference type="NCBI Taxonomy" id="2703815"/>
    <lineage>
        <taxon>Bacteria</taxon>
        <taxon>Candidatus Macinerneyibacteriota</taxon>
        <taxon>Candidatus Mcinerneyibacteria</taxon>
        <taxon>Candidatus Mcinerneyibacteriales</taxon>
        <taxon>Candidatus Mcinerneyibacteriaceae</taxon>
        <taxon>Candidatus Mcinerneyibacterium</taxon>
    </lineage>
</organism>
<protein>
    <recommendedName>
        <fullName evidence="3">BamA/TamA family outer membrane protein</fullName>
    </recommendedName>
</protein>
<gene>
    <name evidence="1" type="ORF">FXF47_07950</name>
</gene>
<proteinExistence type="predicted"/>
<name>A0A5D0MJG3_9BACT</name>
<dbReference type="Gene3D" id="2.120.10.60">
    <property type="entry name" value="Tricorn protease N-terminal domain"/>
    <property type="match status" value="1"/>
</dbReference>
<accession>A0A5D0MJG3</accession>
<dbReference type="Proteomes" id="UP000324143">
    <property type="component" value="Unassembled WGS sequence"/>
</dbReference>
<dbReference type="EMBL" id="VSIX01000089">
    <property type="protein sequence ID" value="TYB30699.1"/>
    <property type="molecule type" value="Genomic_DNA"/>
</dbReference>
<reference evidence="1" key="1">
    <citation type="submission" date="2019-08" db="EMBL/GenBank/DDBJ databases">
        <title>Genomic characterization of a novel candidate phylum (ARYD3) from a high temperature, high salinity tertiary oil reservoir in north central Oklahoma, USA.</title>
        <authorList>
            <person name="Youssef N.H."/>
            <person name="Yadav A."/>
            <person name="Elshahed M.S."/>
        </authorList>
    </citation>
    <scope>NUCLEOTIDE SEQUENCE [LARGE SCALE GENOMIC DNA]</scope>
    <source>
        <strain evidence="1">ARYD3</strain>
    </source>
</reference>
<dbReference type="AlphaFoldDB" id="A0A5D0MJG3"/>
<sequence length="945" mass="111396">MKKILLAVFLIVFFVSIISSQPELLSRKNYGINWYHYNTENFKIIYNKKVEASALKAGRLAEEIYSKQSEKLGLKFKKRYKIYISNIDDIPNGFTTPFNYIYIWADVSNYSTILTGYDKWLKSVLAHEMVHALIMENIKGWVDFFFPGSILALPREINEGFAQFYGNENWGAERGDIYLNLAVKNNDLSHSVETIDRGKLLYAKGFSKIKYLNMEYPDFKSTKLFKYRDFFGFFNWEKSFNKNFPISYKTFCNNWEKYMNVYYNWREGLSERSAELGTKIKNIEAVYIKSIKKNPGAEGFAFIGKKSKNSSDNRLYYFNQKFKKIKYLDSGGLTGDLNFNKSGTKIYFTKRHYTSKKAISTDIFSVDLKTKSIEQTTLDCKASNPVIVNDDLIFSKNNKGTMNLYNLNLKNKKLKKITDFNNKFQIFDININYKFSKITFSFLDPDIKKFGFCIFNYQNGKLTKIFTENKIRYPLIFPDNENKILLTVFENNLRVNLFSYNLENGKHRRITNQSNFLKAMDFDSTDGKILTIVQESRNKNEIFAVDKNRIPKNYPGKIREYYKKWLEIKTGYSFNNRNLKTRREQNKRYNHALHINKKLILPYPFNIENKLSGGFVGYFSDDIGKNTIITYLGYNHKDPINSNYGINFIYRNYFFDIKAGFNYLDFQNSDYLNKELMERNESYRFEISIPIYDNKSFFNKSEWGLGFVDDKNIVINRDIYNDGLANNSTINLQNLPEGYNARKLFFKYYSRKGTFYKNFPDNRFDFFIKIDLSNSFFGSDYNYEKINLSTDNIIGVNDKYSIRLNFNFEMLSGEIAPQNRLGLKYKKSNSSIDLFSGYLYTSEPTLRGLEHNIFNDKTLVQKLEIRNIINKSIMGLLFIDSGAVWDKNDYEILNYIGIEFKFNFNIYKLAAGISRRTDKLDEGYNYYWYIEPRKYLINMFKNIGG</sequence>
<evidence type="ECO:0000313" key="2">
    <source>
        <dbReference type="Proteomes" id="UP000324143"/>
    </source>
</evidence>